<sequence>MLVRHFSRCFMFRIIRRPFIIFATERTRIPNYNDNICVDKFLRSEILLSEENKQRAMQCMKKTPQIGLKMGQTTKERSFAAVLICLCKDEMGEISILYTRRSSRLSRHVRQISFPGGLKDSEDSDFIDCALREAEEEVGLTRNRLNIWGSGTLITPSHTAAIMPVVAAVNDFNLKELKLNADEVEEAFLISVRELVHPKTLKHTQFKGGWSTPNFVVGHNKVWGITGFLTNMFLRCLIPFELKRLKHHAKYVRPFKHHH</sequence>
<dbReference type="PANTHER" id="PTHR12992">
    <property type="entry name" value="NUDIX HYDROLASE"/>
    <property type="match status" value="1"/>
</dbReference>
<keyword evidence="3" id="KW-0479">Metal-binding</keyword>
<dbReference type="SUPFAM" id="SSF55811">
    <property type="entry name" value="Nudix"/>
    <property type="match status" value="1"/>
</dbReference>
<protein>
    <submittedName>
        <fullName evidence="8">Nucleoside diphosphate-linked moiety X motif 8, mitochondrial</fullName>
    </submittedName>
</protein>
<evidence type="ECO:0000256" key="5">
    <source>
        <dbReference type="ARBA" id="ARBA00022842"/>
    </source>
</evidence>
<dbReference type="GO" id="GO:0010945">
    <property type="term" value="F:coenzyme A diphosphatase activity"/>
    <property type="evidence" value="ECO:0007669"/>
    <property type="project" value="InterPro"/>
</dbReference>
<dbReference type="OrthoDB" id="206213at2759"/>
<evidence type="ECO:0000256" key="1">
    <source>
        <dbReference type="ARBA" id="ARBA00001936"/>
    </source>
</evidence>
<evidence type="ECO:0000256" key="2">
    <source>
        <dbReference type="ARBA" id="ARBA00001946"/>
    </source>
</evidence>
<dbReference type="Pfam" id="PF00293">
    <property type="entry name" value="NUDIX"/>
    <property type="match status" value="1"/>
</dbReference>
<dbReference type="PANTHER" id="PTHR12992:SF11">
    <property type="entry name" value="MITOCHONDRIAL COENZYME A DIPHOSPHATASE NUDT8"/>
    <property type="match status" value="1"/>
</dbReference>
<dbReference type="Gene3D" id="3.90.79.10">
    <property type="entry name" value="Nucleoside Triphosphate Pyrophosphohydrolase"/>
    <property type="match status" value="1"/>
</dbReference>
<comment type="cofactor">
    <cofactor evidence="1">
        <name>Mn(2+)</name>
        <dbReference type="ChEBI" id="CHEBI:29035"/>
    </cofactor>
</comment>
<dbReference type="GO" id="GO:0046872">
    <property type="term" value="F:metal ion binding"/>
    <property type="evidence" value="ECO:0007669"/>
    <property type="project" value="UniProtKB-KW"/>
</dbReference>
<organism evidence="8">
    <name type="scientific">Bactrocera latifrons</name>
    <name type="common">Malaysian fruit fly</name>
    <name type="synonym">Chaetodacus latifrons</name>
    <dbReference type="NCBI Taxonomy" id="174628"/>
    <lineage>
        <taxon>Eukaryota</taxon>
        <taxon>Metazoa</taxon>
        <taxon>Ecdysozoa</taxon>
        <taxon>Arthropoda</taxon>
        <taxon>Hexapoda</taxon>
        <taxon>Insecta</taxon>
        <taxon>Pterygota</taxon>
        <taxon>Neoptera</taxon>
        <taxon>Endopterygota</taxon>
        <taxon>Diptera</taxon>
        <taxon>Brachycera</taxon>
        <taxon>Muscomorpha</taxon>
        <taxon>Tephritoidea</taxon>
        <taxon>Tephritidae</taxon>
        <taxon>Bactrocera</taxon>
        <taxon>Bactrocera</taxon>
    </lineage>
</organism>
<comment type="cofactor">
    <cofactor evidence="2">
        <name>Mg(2+)</name>
        <dbReference type="ChEBI" id="CHEBI:18420"/>
    </cofactor>
</comment>
<proteinExistence type="predicted"/>
<keyword evidence="6" id="KW-0464">Manganese</keyword>
<feature type="domain" description="Nudix hydrolase" evidence="7">
    <location>
        <begin position="77"/>
        <end position="217"/>
    </location>
</feature>
<evidence type="ECO:0000256" key="3">
    <source>
        <dbReference type="ARBA" id="ARBA00022723"/>
    </source>
</evidence>
<accession>A0A0K8WL02</accession>
<dbReference type="InterPro" id="IPR015797">
    <property type="entry name" value="NUDIX_hydrolase-like_dom_sf"/>
</dbReference>
<dbReference type="CDD" id="cd03426">
    <property type="entry name" value="NUDIX_CoAse_Nudt7"/>
    <property type="match status" value="1"/>
</dbReference>
<keyword evidence="5" id="KW-0460">Magnesium</keyword>
<reference evidence="8" key="1">
    <citation type="submission" date="2015-06" db="EMBL/GenBank/DDBJ databases">
        <authorList>
            <person name="Hoefler B.C."/>
            <person name="Straight P.D."/>
        </authorList>
    </citation>
    <scope>NUCLEOTIDE SEQUENCE</scope>
</reference>
<dbReference type="EMBL" id="GDHF01000483">
    <property type="protein sequence ID" value="JAI51831.1"/>
    <property type="molecule type" value="Transcribed_RNA"/>
</dbReference>
<dbReference type="PROSITE" id="PS51462">
    <property type="entry name" value="NUDIX"/>
    <property type="match status" value="1"/>
</dbReference>
<dbReference type="InterPro" id="IPR000086">
    <property type="entry name" value="NUDIX_hydrolase_dom"/>
</dbReference>
<evidence type="ECO:0000256" key="6">
    <source>
        <dbReference type="ARBA" id="ARBA00023211"/>
    </source>
</evidence>
<evidence type="ECO:0000259" key="7">
    <source>
        <dbReference type="PROSITE" id="PS51462"/>
    </source>
</evidence>
<name>A0A0K8WL02_BACLA</name>
<evidence type="ECO:0000313" key="8">
    <source>
        <dbReference type="EMBL" id="JAI51831.1"/>
    </source>
</evidence>
<dbReference type="InterPro" id="IPR045121">
    <property type="entry name" value="CoAse"/>
</dbReference>
<evidence type="ECO:0000256" key="4">
    <source>
        <dbReference type="ARBA" id="ARBA00022801"/>
    </source>
</evidence>
<dbReference type="AlphaFoldDB" id="A0A0K8WL02"/>
<keyword evidence="4" id="KW-0378">Hydrolase</keyword>
<gene>
    <name evidence="8" type="primary">Nudt8</name>
    <name evidence="8" type="ORF">c8_g3_i1</name>
</gene>